<proteinExistence type="predicted"/>
<comment type="caution">
    <text evidence="2">The sequence shown here is derived from an EMBL/GenBank/DDBJ whole genome shotgun (WGS) entry which is preliminary data.</text>
</comment>
<name>A0A2T4DU89_9BACT</name>
<feature type="transmembrane region" description="Helical" evidence="1">
    <location>
        <begin position="15"/>
        <end position="32"/>
    </location>
</feature>
<organism evidence="2 3">
    <name type="scientific">Marivirga lumbricoides</name>
    <dbReference type="NCBI Taxonomy" id="1046115"/>
    <lineage>
        <taxon>Bacteria</taxon>
        <taxon>Pseudomonadati</taxon>
        <taxon>Bacteroidota</taxon>
        <taxon>Cytophagia</taxon>
        <taxon>Cytophagales</taxon>
        <taxon>Marivirgaceae</taxon>
        <taxon>Marivirga</taxon>
    </lineage>
</organism>
<dbReference type="Proteomes" id="UP000240608">
    <property type="component" value="Unassembled WGS sequence"/>
</dbReference>
<dbReference type="EMBL" id="PYVU01000016">
    <property type="protein sequence ID" value="PTB97370.1"/>
    <property type="molecule type" value="Genomic_DNA"/>
</dbReference>
<evidence type="ECO:0000256" key="1">
    <source>
        <dbReference type="SAM" id="Phobius"/>
    </source>
</evidence>
<reference evidence="2 3" key="1">
    <citation type="submission" date="2018-03" db="EMBL/GenBank/DDBJ databases">
        <title>Cross-interface Injection: A General Nanoliter Liquid Handling Method Applied to Single Cells Genome Amplification Automated Nanoliter Liquid Handling Applied to Single Cell Multiple Displacement Amplification.</title>
        <authorList>
            <person name="Yun J."/>
            <person name="Xu P."/>
            <person name="Xu J."/>
            <person name="Dai X."/>
            <person name="Wang Y."/>
            <person name="Zheng X."/>
            <person name="Cao C."/>
            <person name="Yi Q."/>
            <person name="Zhu Y."/>
            <person name="Wang L."/>
            <person name="Dong Z."/>
            <person name="Huang Y."/>
            <person name="Huang L."/>
            <person name="Du W."/>
        </authorList>
    </citation>
    <scope>NUCLEOTIDE SEQUENCE [LARGE SCALE GENOMIC DNA]</scope>
    <source>
        <strain evidence="2 3">Z-D1-2</strain>
    </source>
</reference>
<keyword evidence="1" id="KW-1133">Transmembrane helix</keyword>
<keyword evidence="1" id="KW-0472">Membrane</keyword>
<evidence type="ECO:0000313" key="2">
    <source>
        <dbReference type="EMBL" id="PTB97370.1"/>
    </source>
</evidence>
<keyword evidence="1" id="KW-0812">Transmembrane</keyword>
<sequence>MTIIACFCGVDKHLVLAYLGLFFPLVCGLLSSKKGKVCEPQTLVLNLDGKKNANQLVIARYEAILVIKCHLKSNDYCERRAAIFLSQVLCAIR</sequence>
<accession>A0A2T4DU89</accession>
<gene>
    <name evidence="2" type="ORF">C9994_03285</name>
</gene>
<evidence type="ECO:0000313" key="3">
    <source>
        <dbReference type="Proteomes" id="UP000240608"/>
    </source>
</evidence>
<protein>
    <submittedName>
        <fullName evidence="2">Uncharacterized protein</fullName>
    </submittedName>
</protein>
<dbReference type="AlphaFoldDB" id="A0A2T4DU89"/>